<dbReference type="EMBL" id="VVIM01000001">
    <property type="protein sequence ID" value="KAB0803898.1"/>
    <property type="molecule type" value="Genomic_DNA"/>
</dbReference>
<dbReference type="AlphaFoldDB" id="A0A5N4B2Z6"/>
<dbReference type="PANTHER" id="PTHR12483">
    <property type="entry name" value="SOLUTE CARRIER FAMILY 31 COPPER TRANSPORTERS"/>
    <property type="match status" value="1"/>
</dbReference>
<protein>
    <recommendedName>
        <fullName evidence="5">Copper transport protein</fullName>
    </recommendedName>
</protein>
<dbReference type="GO" id="GO:0005886">
    <property type="term" value="C:plasma membrane"/>
    <property type="evidence" value="ECO:0007669"/>
    <property type="project" value="TreeGrafter"/>
</dbReference>
<dbReference type="InterPro" id="IPR007274">
    <property type="entry name" value="Cop_transporter"/>
</dbReference>
<sequence length="204" mass="23082">MHMTFWWDTNIPDLLFYGCNISSKGWLTLTCLILIALGILFEWLKLLQAKQKQRELIIRARQIRTVCPSSETSTLISHGEGTNSQKPSLFVRTKLLFCDACLWINIHVLGYILMLVIMVYNGWLIISLLIGSGIGYFLFGTQFIKITMQNFQTVRDTFCYMNCAEADLTNETEPIVEPSSSHCSSTSHGHTEGTVVVCVHPEPT</sequence>
<dbReference type="Pfam" id="PF04145">
    <property type="entry name" value="Ctr"/>
    <property type="match status" value="1"/>
</dbReference>
<feature type="transmembrane region" description="Helical" evidence="5">
    <location>
        <begin position="120"/>
        <end position="139"/>
    </location>
</feature>
<dbReference type="OrthoDB" id="73901at2759"/>
<feature type="transmembrane region" description="Helical" evidence="5">
    <location>
        <begin position="95"/>
        <end position="114"/>
    </location>
</feature>
<evidence type="ECO:0000256" key="4">
    <source>
        <dbReference type="ARBA" id="ARBA00023136"/>
    </source>
</evidence>
<evidence type="ECO:0000256" key="1">
    <source>
        <dbReference type="ARBA" id="ARBA00004141"/>
    </source>
</evidence>
<comment type="similarity">
    <text evidence="5">Belongs to the copper transporter (Ctr) (TC 1.A.56) family. SLC31A subfamily.</text>
</comment>
<accession>A0A5N4B2Z6</accession>
<reference evidence="6 7" key="1">
    <citation type="journal article" date="2018" name="Elife">
        <title>Firefly genomes illuminate parallel origins of bioluminescence in beetles.</title>
        <authorList>
            <person name="Fallon T.R."/>
            <person name="Lower S.E."/>
            <person name="Chang C.H."/>
            <person name="Bessho-Uehara M."/>
            <person name="Martin G.J."/>
            <person name="Bewick A.J."/>
            <person name="Behringer M."/>
            <person name="Debat H.J."/>
            <person name="Wong I."/>
            <person name="Day J.C."/>
            <person name="Suvorov A."/>
            <person name="Silva C.J."/>
            <person name="Stanger-Hall K.F."/>
            <person name="Hall D.W."/>
            <person name="Schmitz R.J."/>
            <person name="Nelson D.R."/>
            <person name="Lewis S.M."/>
            <person name="Shigenobu S."/>
            <person name="Bybee S.M."/>
            <person name="Larracuente A.M."/>
            <person name="Oba Y."/>
            <person name="Weng J.K."/>
        </authorList>
    </citation>
    <scope>NUCLEOTIDE SEQUENCE [LARGE SCALE GENOMIC DNA]</scope>
    <source>
        <strain evidence="6">1611_PpyrPB1</strain>
        <tissue evidence="6">Whole body</tissue>
    </source>
</reference>
<keyword evidence="5" id="KW-0813">Transport</keyword>
<dbReference type="PANTHER" id="PTHR12483:SF27">
    <property type="entry name" value="COPPER TRANSPORT PROTEIN CTR1"/>
    <property type="match status" value="1"/>
</dbReference>
<comment type="caution">
    <text evidence="6">The sequence shown here is derived from an EMBL/GenBank/DDBJ whole genome shotgun (WGS) entry which is preliminary data.</text>
</comment>
<dbReference type="GO" id="GO:0005375">
    <property type="term" value="F:copper ion transmembrane transporter activity"/>
    <property type="evidence" value="ECO:0007669"/>
    <property type="project" value="UniProtKB-UniRule"/>
</dbReference>
<keyword evidence="5" id="KW-0187">Copper transport</keyword>
<evidence type="ECO:0000256" key="3">
    <source>
        <dbReference type="ARBA" id="ARBA00022989"/>
    </source>
</evidence>
<dbReference type="InParanoid" id="A0A5N4B2Z6"/>
<evidence type="ECO:0000313" key="7">
    <source>
        <dbReference type="Proteomes" id="UP000327044"/>
    </source>
</evidence>
<evidence type="ECO:0000256" key="2">
    <source>
        <dbReference type="ARBA" id="ARBA00022692"/>
    </source>
</evidence>
<keyword evidence="4 5" id="KW-0472">Membrane</keyword>
<gene>
    <name evidence="6" type="ORF">PPYR_00868</name>
</gene>
<evidence type="ECO:0000256" key="5">
    <source>
        <dbReference type="RuleBase" id="RU367022"/>
    </source>
</evidence>
<proteinExistence type="inferred from homology"/>
<keyword evidence="5" id="KW-0186">Copper</keyword>
<organism evidence="6 7">
    <name type="scientific">Photinus pyralis</name>
    <name type="common">Common eastern firefly</name>
    <name type="synonym">Lampyris pyralis</name>
    <dbReference type="NCBI Taxonomy" id="7054"/>
    <lineage>
        <taxon>Eukaryota</taxon>
        <taxon>Metazoa</taxon>
        <taxon>Ecdysozoa</taxon>
        <taxon>Arthropoda</taxon>
        <taxon>Hexapoda</taxon>
        <taxon>Insecta</taxon>
        <taxon>Pterygota</taxon>
        <taxon>Neoptera</taxon>
        <taxon>Endopterygota</taxon>
        <taxon>Coleoptera</taxon>
        <taxon>Polyphaga</taxon>
        <taxon>Elateriformia</taxon>
        <taxon>Elateroidea</taxon>
        <taxon>Lampyridae</taxon>
        <taxon>Lampyrinae</taxon>
        <taxon>Photinus</taxon>
    </lineage>
</organism>
<keyword evidence="3 5" id="KW-1133">Transmembrane helix</keyword>
<keyword evidence="2 5" id="KW-0812">Transmembrane</keyword>
<keyword evidence="7" id="KW-1185">Reference proteome</keyword>
<feature type="transmembrane region" description="Helical" evidence="5">
    <location>
        <begin position="25"/>
        <end position="44"/>
    </location>
</feature>
<name>A0A5N4B2Z6_PHOPY</name>
<evidence type="ECO:0000313" key="6">
    <source>
        <dbReference type="EMBL" id="KAB0803898.1"/>
    </source>
</evidence>
<dbReference type="Proteomes" id="UP000327044">
    <property type="component" value="Unassembled WGS sequence"/>
</dbReference>
<comment type="subcellular location">
    <subcellularLocation>
        <location evidence="1 5">Membrane</location>
        <topology evidence="1 5">Multi-pass membrane protein</topology>
    </subcellularLocation>
</comment>
<keyword evidence="5" id="KW-0406">Ion transport</keyword>